<proteinExistence type="predicted"/>
<name>X0X0U2_9ZZZZ</name>
<dbReference type="AlphaFoldDB" id="X0X0U2"/>
<feature type="transmembrane region" description="Helical" evidence="1">
    <location>
        <begin position="12"/>
        <end position="35"/>
    </location>
</feature>
<evidence type="ECO:0000256" key="1">
    <source>
        <dbReference type="SAM" id="Phobius"/>
    </source>
</evidence>
<sequence length="149" mass="16220">PVTAPPEGDGGPALVIILLGPVVLVGLAGAFLAYCHFGRPRLRGWLESAQVGRAYDLESRHRRIWTGRALTIGGPKDDIDVGLGRRLARMIPRRGGGCFLQAVSEEGVVVDGHPLRRGQRRRLTHRSEIKLGEVTLVYRLYVGGPRIGV</sequence>
<dbReference type="InterPro" id="IPR008984">
    <property type="entry name" value="SMAD_FHA_dom_sf"/>
</dbReference>
<evidence type="ECO:0008006" key="3">
    <source>
        <dbReference type="Google" id="ProtNLM"/>
    </source>
</evidence>
<dbReference type="Gene3D" id="2.60.200.20">
    <property type="match status" value="1"/>
</dbReference>
<gene>
    <name evidence="2" type="ORF">S01H1_69792</name>
</gene>
<keyword evidence="1" id="KW-0812">Transmembrane</keyword>
<reference evidence="2" key="1">
    <citation type="journal article" date="2014" name="Front. Microbiol.">
        <title>High frequency of phylogenetically diverse reductive dehalogenase-homologous genes in deep subseafloor sedimentary metagenomes.</title>
        <authorList>
            <person name="Kawai M."/>
            <person name="Futagami T."/>
            <person name="Toyoda A."/>
            <person name="Takaki Y."/>
            <person name="Nishi S."/>
            <person name="Hori S."/>
            <person name="Arai W."/>
            <person name="Tsubouchi T."/>
            <person name="Morono Y."/>
            <person name="Uchiyama I."/>
            <person name="Ito T."/>
            <person name="Fujiyama A."/>
            <person name="Inagaki F."/>
            <person name="Takami H."/>
        </authorList>
    </citation>
    <scope>NUCLEOTIDE SEQUENCE</scope>
    <source>
        <strain evidence="2">Expedition CK06-06</strain>
    </source>
</reference>
<dbReference type="EMBL" id="BARS01046360">
    <property type="protein sequence ID" value="GAG29042.1"/>
    <property type="molecule type" value="Genomic_DNA"/>
</dbReference>
<evidence type="ECO:0000313" key="2">
    <source>
        <dbReference type="EMBL" id="GAG29042.1"/>
    </source>
</evidence>
<keyword evidence="1" id="KW-1133">Transmembrane helix</keyword>
<feature type="non-terminal residue" evidence="2">
    <location>
        <position position="1"/>
    </location>
</feature>
<keyword evidence="1" id="KW-0472">Membrane</keyword>
<accession>X0X0U2</accession>
<comment type="caution">
    <text evidence="2">The sequence shown here is derived from an EMBL/GenBank/DDBJ whole genome shotgun (WGS) entry which is preliminary data.</text>
</comment>
<organism evidence="2">
    <name type="scientific">marine sediment metagenome</name>
    <dbReference type="NCBI Taxonomy" id="412755"/>
    <lineage>
        <taxon>unclassified sequences</taxon>
        <taxon>metagenomes</taxon>
        <taxon>ecological metagenomes</taxon>
    </lineage>
</organism>
<dbReference type="SUPFAM" id="SSF49879">
    <property type="entry name" value="SMAD/FHA domain"/>
    <property type="match status" value="1"/>
</dbReference>
<protein>
    <recommendedName>
        <fullName evidence="3">FHA domain-containing protein</fullName>
    </recommendedName>
</protein>